<dbReference type="InterPro" id="IPR050109">
    <property type="entry name" value="HTH-type_TetR-like_transc_reg"/>
</dbReference>
<proteinExistence type="predicted"/>
<name>A0A810LA25_9ACTN</name>
<dbReference type="InterPro" id="IPR009057">
    <property type="entry name" value="Homeodomain-like_sf"/>
</dbReference>
<keyword evidence="2" id="KW-0238">DNA-binding</keyword>
<reference evidence="6" key="1">
    <citation type="submission" date="2020-08" db="EMBL/GenBank/DDBJ databases">
        <title>Whole genome shotgun sequence of Actinocatenispora sera NBRC 101916.</title>
        <authorList>
            <person name="Komaki H."/>
            <person name="Tamura T."/>
        </authorList>
    </citation>
    <scope>NUCLEOTIDE SEQUENCE</scope>
    <source>
        <strain evidence="6">NBRC 101916</strain>
    </source>
</reference>
<evidence type="ECO:0000313" key="6">
    <source>
        <dbReference type="EMBL" id="BCJ32133.1"/>
    </source>
</evidence>
<dbReference type="GO" id="GO:0000976">
    <property type="term" value="F:transcription cis-regulatory region binding"/>
    <property type="evidence" value="ECO:0007669"/>
    <property type="project" value="TreeGrafter"/>
</dbReference>
<dbReference type="Proteomes" id="UP000680750">
    <property type="component" value="Chromosome"/>
</dbReference>
<dbReference type="KEGG" id="aser:Asera_62410"/>
<dbReference type="AlphaFoldDB" id="A0A810LA25"/>
<dbReference type="SUPFAM" id="SSF48498">
    <property type="entry name" value="Tetracyclin repressor-like, C-terminal domain"/>
    <property type="match status" value="1"/>
</dbReference>
<dbReference type="Pfam" id="PF00440">
    <property type="entry name" value="TetR_N"/>
    <property type="match status" value="1"/>
</dbReference>
<feature type="domain" description="HTH tetR-type" evidence="5">
    <location>
        <begin position="18"/>
        <end position="65"/>
    </location>
</feature>
<organism evidence="6 7">
    <name type="scientific">Actinocatenispora sera</name>
    <dbReference type="NCBI Taxonomy" id="390989"/>
    <lineage>
        <taxon>Bacteria</taxon>
        <taxon>Bacillati</taxon>
        <taxon>Actinomycetota</taxon>
        <taxon>Actinomycetes</taxon>
        <taxon>Micromonosporales</taxon>
        <taxon>Micromonosporaceae</taxon>
        <taxon>Actinocatenispora</taxon>
    </lineage>
</organism>
<sequence length="228" mass="24785">MQVTDGRSLAAQARRAQIVDAAIEVIAAAGFAQCSFGRIAKHAGLSSTRLISYHFEDKSELIQAVVDTVLGEATRYVQPRIAAAADRRAALAAYVTSNLEFVRDHPTRVRALVEIFAGARNDDRLTTSDTPRAVAIEFFRAGQQEGVFRRFDPEVMATVLRAAIDAVAMRPDVDHAAYAVELVELFDRVTRADPAPDTGAPRPAHADPGAEPQHPRRAADRGTERTGR</sequence>
<keyword evidence="3" id="KW-0804">Transcription</keyword>
<dbReference type="GO" id="GO:0003700">
    <property type="term" value="F:DNA-binding transcription factor activity"/>
    <property type="evidence" value="ECO:0007669"/>
    <property type="project" value="TreeGrafter"/>
</dbReference>
<evidence type="ECO:0000259" key="5">
    <source>
        <dbReference type="Pfam" id="PF00440"/>
    </source>
</evidence>
<evidence type="ECO:0000256" key="1">
    <source>
        <dbReference type="ARBA" id="ARBA00023015"/>
    </source>
</evidence>
<accession>A0A810LA25</accession>
<evidence type="ECO:0000313" key="7">
    <source>
        <dbReference type="Proteomes" id="UP000680750"/>
    </source>
</evidence>
<dbReference type="InterPro" id="IPR036271">
    <property type="entry name" value="Tet_transcr_reg_TetR-rel_C_sf"/>
</dbReference>
<gene>
    <name evidence="6" type="ORF">Asera_62410</name>
</gene>
<dbReference type="EMBL" id="AP023354">
    <property type="protein sequence ID" value="BCJ32133.1"/>
    <property type="molecule type" value="Genomic_DNA"/>
</dbReference>
<dbReference type="SUPFAM" id="SSF46689">
    <property type="entry name" value="Homeodomain-like"/>
    <property type="match status" value="1"/>
</dbReference>
<evidence type="ECO:0000256" key="3">
    <source>
        <dbReference type="ARBA" id="ARBA00023163"/>
    </source>
</evidence>
<dbReference type="Gene3D" id="1.10.357.10">
    <property type="entry name" value="Tetracycline Repressor, domain 2"/>
    <property type="match status" value="1"/>
</dbReference>
<dbReference type="PANTHER" id="PTHR30055">
    <property type="entry name" value="HTH-TYPE TRANSCRIPTIONAL REGULATOR RUTR"/>
    <property type="match status" value="1"/>
</dbReference>
<evidence type="ECO:0000256" key="2">
    <source>
        <dbReference type="ARBA" id="ARBA00023125"/>
    </source>
</evidence>
<feature type="region of interest" description="Disordered" evidence="4">
    <location>
        <begin position="192"/>
        <end position="228"/>
    </location>
</feature>
<evidence type="ECO:0000256" key="4">
    <source>
        <dbReference type="SAM" id="MobiDB-lite"/>
    </source>
</evidence>
<keyword evidence="7" id="KW-1185">Reference proteome</keyword>
<keyword evidence="1" id="KW-0805">Transcription regulation</keyword>
<protein>
    <submittedName>
        <fullName evidence="6">TetR family transcriptional regulator</fullName>
    </submittedName>
</protein>
<dbReference type="PANTHER" id="PTHR30055:SF234">
    <property type="entry name" value="HTH-TYPE TRANSCRIPTIONAL REGULATOR BETI"/>
    <property type="match status" value="1"/>
</dbReference>
<dbReference type="InterPro" id="IPR001647">
    <property type="entry name" value="HTH_TetR"/>
</dbReference>
<feature type="compositionally biased region" description="Basic and acidic residues" evidence="4">
    <location>
        <begin position="213"/>
        <end position="228"/>
    </location>
</feature>
<dbReference type="OrthoDB" id="9806334at2"/>
<dbReference type="RefSeq" id="WP_084131840.1">
    <property type="nucleotide sequence ID" value="NZ_AP023354.1"/>
</dbReference>